<feature type="region of interest" description="Disordered" evidence="1">
    <location>
        <begin position="912"/>
        <end position="932"/>
    </location>
</feature>
<dbReference type="InParanoid" id="A0A7F5RKU6"/>
<gene>
    <name evidence="4" type="primary">LOC108742227</name>
</gene>
<dbReference type="OrthoDB" id="5948335at2759"/>
<reference evidence="4" key="1">
    <citation type="submission" date="2025-08" db="UniProtKB">
        <authorList>
            <consortium name="RefSeq"/>
        </authorList>
    </citation>
    <scope>IDENTIFICATION</scope>
    <source>
        <tissue evidence="4">Entire body</tissue>
    </source>
</reference>
<evidence type="ECO:0000259" key="2">
    <source>
        <dbReference type="Pfam" id="PF20266"/>
    </source>
</evidence>
<dbReference type="InterPro" id="IPR046906">
    <property type="entry name" value="Mab-21_HhH/H2TH-like"/>
</dbReference>
<organism evidence="3 4">
    <name type="scientific">Agrilus planipennis</name>
    <name type="common">Emerald ash borer</name>
    <name type="synonym">Agrilus marcopoli</name>
    <dbReference type="NCBI Taxonomy" id="224129"/>
    <lineage>
        <taxon>Eukaryota</taxon>
        <taxon>Metazoa</taxon>
        <taxon>Ecdysozoa</taxon>
        <taxon>Arthropoda</taxon>
        <taxon>Hexapoda</taxon>
        <taxon>Insecta</taxon>
        <taxon>Pterygota</taxon>
        <taxon>Neoptera</taxon>
        <taxon>Endopterygota</taxon>
        <taxon>Coleoptera</taxon>
        <taxon>Polyphaga</taxon>
        <taxon>Elateriformia</taxon>
        <taxon>Buprestoidea</taxon>
        <taxon>Buprestidae</taxon>
        <taxon>Agrilinae</taxon>
        <taxon>Agrilus</taxon>
    </lineage>
</organism>
<sequence>MEFSVNLEKMKESVQNMYLNTLTIGKWKMIPSRRKNKQEITCTRTKSFRKLNKELKELVLPASKLKFCSDQLQNLNFILTRRILNANEPDKSKPILIARSVTERLIQRLLCTVGILDPRFASKYLVALHDSERDKFSNKLEYIVRLDALSVPLLYSRDEPPQYVITEGGTEMCPHGYARLRFSGNTAKIWSEFLNSGGYLRRDKIQARMVEMLAEAASKQGVDCPTDIDDSTLCASPGKVVDPVVLHHILKIPPERHVYYGPVGNYSRFPDPRDFRLAIVDEPSGIRLRIGFLSPAIASVNIEVRLLVAIHIDSWPSTSDFPFRIPLWHADSLLYYRSAQTGMYLVGYGVHSSAWQIRVPAAEQMLLKNHSPFSTVTVLLKSLENILNGINAQHPKEEPFYKILNKYIVQTCVFFELEKDSFSPMEILMNWSPRFLSTIVLQVLDDLIVCLRSQFLSNYFFKSANLLANPGHLCEEDYNLEANRIKACMLRMFDESLTSLKTDKEFKKFLNSQNTEMALMLKWRNLVDGLMPPDIATRGRRMCFNGSKHGRDVAYSLYTNRQLESVGIVLKSILLVKEKLLQAHQDTSFSINSVFAPENPTDDIIYILVTILEQARDQYIETALLDPSIAKNLPKIKFQFDIAMTKLVESIRKDKDIHTFDLGDDKTIVKILLKWLYKGLDQSKKNMAPVLKPYLRNVFVFSNALSWHLEEITKKEYKDELEAMGSFAKLVTSSQISPAQGLVDSVNKNWNWAKSMLCSVEKSQLRLVFCPGRGKTLRHILYLPLEEQNKIDDNGLQTLNMIRQTILRNGYQTLPSKSYFSTFSRKDKNMEEDMPQHCILRDSSPMVLCLRKIHRNGDHRCAGDLIQSFVSLQKVSILQEITSSLPLDERLEILESVHHLLSERNKKHSFKNRSHTLGSFGNSRSRSRNTDNGLGLIQRYIPKEESAGIRIDDGSRGDEVSKNEDVLIGKSLIRNERGNKIDIRGNSLIGSCRAARIREDNNIIYFQDSFKVQSLSKKPSFKY</sequence>
<proteinExistence type="predicted"/>
<evidence type="ECO:0000313" key="3">
    <source>
        <dbReference type="Proteomes" id="UP000192223"/>
    </source>
</evidence>
<dbReference type="AlphaFoldDB" id="A0A7F5RKU6"/>
<evidence type="ECO:0000256" key="1">
    <source>
        <dbReference type="SAM" id="MobiDB-lite"/>
    </source>
</evidence>
<evidence type="ECO:0000313" key="4">
    <source>
        <dbReference type="RefSeq" id="XP_025836460.1"/>
    </source>
</evidence>
<name>A0A7F5RKU6_AGRPL</name>
<dbReference type="Proteomes" id="UP000192223">
    <property type="component" value="Unplaced"/>
</dbReference>
<keyword evidence="3" id="KW-1185">Reference proteome</keyword>
<dbReference type="PANTHER" id="PTHR10656:SF70">
    <property type="entry name" value="PROTEIN MAB-21-RELATED"/>
    <property type="match status" value="1"/>
</dbReference>
<feature type="domain" description="Mab-21-like HhH/H2TH-like" evidence="2">
    <location>
        <begin position="379"/>
        <end position="469"/>
    </location>
</feature>
<accession>A0A7F5RKU6</accession>
<dbReference type="RefSeq" id="XP_025836460.1">
    <property type="nucleotide sequence ID" value="XM_025980675.1"/>
</dbReference>
<dbReference type="Gene3D" id="1.10.1410.40">
    <property type="match status" value="1"/>
</dbReference>
<dbReference type="GeneID" id="108742227"/>
<dbReference type="Pfam" id="PF20266">
    <property type="entry name" value="Mab-21_C"/>
    <property type="match status" value="1"/>
</dbReference>
<protein>
    <submittedName>
        <fullName evidence="4">Uncharacterized protein LOC108742227 isoform X1</fullName>
    </submittedName>
</protein>
<dbReference type="PANTHER" id="PTHR10656">
    <property type="entry name" value="CELL FATE DETERMINING PROTEIN MAB21-RELATED"/>
    <property type="match status" value="1"/>
</dbReference>